<sequence length="72" mass="7232">MLAVPGPPGDAALRRSAFTGFGVALSGTRDDGHGLRALLESARRSVATAAAAHLRLLGLPEPDGDADRGPAS</sequence>
<dbReference type="EMBL" id="JBHSOE010000052">
    <property type="protein sequence ID" value="MFC5658867.1"/>
    <property type="molecule type" value="Genomic_DNA"/>
</dbReference>
<protein>
    <submittedName>
        <fullName evidence="1">Uncharacterized protein</fullName>
    </submittedName>
</protein>
<name>A0ABW0WKV4_STRNO</name>
<accession>A0ABW0WKV4</accession>
<dbReference type="RefSeq" id="WP_344349451.1">
    <property type="nucleotide sequence ID" value="NZ_BAAASM010000029.1"/>
</dbReference>
<keyword evidence="2" id="KW-1185">Reference proteome</keyword>
<evidence type="ECO:0000313" key="1">
    <source>
        <dbReference type="EMBL" id="MFC5658867.1"/>
    </source>
</evidence>
<organism evidence="1 2">
    <name type="scientific">Streptomyces nogalater</name>
    <dbReference type="NCBI Taxonomy" id="38314"/>
    <lineage>
        <taxon>Bacteria</taxon>
        <taxon>Bacillati</taxon>
        <taxon>Actinomycetota</taxon>
        <taxon>Actinomycetes</taxon>
        <taxon>Kitasatosporales</taxon>
        <taxon>Streptomycetaceae</taxon>
        <taxon>Streptomyces</taxon>
    </lineage>
</organism>
<reference evidence="2" key="1">
    <citation type="journal article" date="2019" name="Int. J. Syst. Evol. Microbiol.">
        <title>The Global Catalogue of Microorganisms (GCM) 10K type strain sequencing project: providing services to taxonomists for standard genome sequencing and annotation.</title>
        <authorList>
            <consortium name="The Broad Institute Genomics Platform"/>
            <consortium name="The Broad Institute Genome Sequencing Center for Infectious Disease"/>
            <person name="Wu L."/>
            <person name="Ma J."/>
        </authorList>
    </citation>
    <scope>NUCLEOTIDE SEQUENCE [LARGE SCALE GENOMIC DNA]</scope>
    <source>
        <strain evidence="2">KCTC 5701</strain>
    </source>
</reference>
<proteinExistence type="predicted"/>
<comment type="caution">
    <text evidence="1">The sequence shown here is derived from an EMBL/GenBank/DDBJ whole genome shotgun (WGS) entry which is preliminary data.</text>
</comment>
<gene>
    <name evidence="1" type="ORF">ACFP3J_25745</name>
</gene>
<dbReference type="Proteomes" id="UP001596065">
    <property type="component" value="Unassembled WGS sequence"/>
</dbReference>
<evidence type="ECO:0000313" key="2">
    <source>
        <dbReference type="Proteomes" id="UP001596065"/>
    </source>
</evidence>